<feature type="transmembrane region" description="Helical" evidence="7">
    <location>
        <begin position="34"/>
        <end position="56"/>
    </location>
</feature>
<dbReference type="GO" id="GO:0005789">
    <property type="term" value="C:endoplasmic reticulum membrane"/>
    <property type="evidence" value="ECO:0007669"/>
    <property type="project" value="UniProtKB-SubCell"/>
</dbReference>
<keyword evidence="9" id="KW-1185">Reference proteome</keyword>
<evidence type="ECO:0000256" key="6">
    <source>
        <dbReference type="ARBA" id="ARBA00023136"/>
    </source>
</evidence>
<dbReference type="Pfam" id="PF06775">
    <property type="entry name" value="Seipin"/>
    <property type="match status" value="1"/>
</dbReference>
<dbReference type="OrthoDB" id="3990054at2759"/>
<comment type="subcellular location">
    <subcellularLocation>
        <location evidence="1">Endoplasmic reticulum membrane</location>
        <topology evidence="1">Multi-pass membrane protein</topology>
    </subcellularLocation>
</comment>
<proteinExistence type="predicted"/>
<dbReference type="PANTHER" id="PTHR21212">
    <property type="entry name" value="BERNARDINELLI-SEIP CONGENITAL LIPODYSTROPHY 2 HOMOLOG BSCL2 PROTEIN"/>
    <property type="match status" value="1"/>
</dbReference>
<keyword evidence="3" id="KW-0256">Endoplasmic reticulum</keyword>
<dbReference type="AlphaFoldDB" id="A0A9W8I8S3"/>
<evidence type="ECO:0000256" key="7">
    <source>
        <dbReference type="SAM" id="Phobius"/>
    </source>
</evidence>
<keyword evidence="4 7" id="KW-1133">Transmembrane helix</keyword>
<dbReference type="GO" id="GO:0006629">
    <property type="term" value="P:lipid metabolic process"/>
    <property type="evidence" value="ECO:0007669"/>
    <property type="project" value="UniProtKB-KW"/>
</dbReference>
<name>A0A9W8I8S3_9FUNG</name>
<evidence type="ECO:0000256" key="1">
    <source>
        <dbReference type="ARBA" id="ARBA00004477"/>
    </source>
</evidence>
<dbReference type="InterPro" id="IPR009617">
    <property type="entry name" value="Seipin"/>
</dbReference>
<dbReference type="GO" id="GO:0140042">
    <property type="term" value="P:lipid droplet formation"/>
    <property type="evidence" value="ECO:0007669"/>
    <property type="project" value="UniProtKB-ARBA"/>
</dbReference>
<gene>
    <name evidence="8" type="ORF">IWW36_006174</name>
</gene>
<evidence type="ECO:0000313" key="8">
    <source>
        <dbReference type="EMBL" id="KAJ2841688.1"/>
    </source>
</evidence>
<reference evidence="8" key="1">
    <citation type="submission" date="2022-07" db="EMBL/GenBank/DDBJ databases">
        <title>Phylogenomic reconstructions and comparative analyses of Kickxellomycotina fungi.</title>
        <authorList>
            <person name="Reynolds N.K."/>
            <person name="Stajich J.E."/>
            <person name="Barry K."/>
            <person name="Grigoriev I.V."/>
            <person name="Crous P."/>
            <person name="Smith M.E."/>
        </authorList>
    </citation>
    <scope>NUCLEOTIDE SEQUENCE</scope>
    <source>
        <strain evidence="8">NRRL 1566</strain>
    </source>
</reference>
<evidence type="ECO:0000256" key="3">
    <source>
        <dbReference type="ARBA" id="ARBA00022824"/>
    </source>
</evidence>
<evidence type="ECO:0000256" key="4">
    <source>
        <dbReference type="ARBA" id="ARBA00022989"/>
    </source>
</evidence>
<feature type="transmembrane region" description="Helical" evidence="7">
    <location>
        <begin position="230"/>
        <end position="253"/>
    </location>
</feature>
<feature type="non-terminal residue" evidence="8">
    <location>
        <position position="256"/>
    </location>
</feature>
<dbReference type="EMBL" id="JANBUW010002082">
    <property type="protein sequence ID" value="KAJ2841688.1"/>
    <property type="molecule type" value="Genomic_DNA"/>
</dbReference>
<comment type="caution">
    <text evidence="8">The sequence shown here is derived from an EMBL/GenBank/DDBJ whole genome shotgun (WGS) entry which is preliminary data.</text>
</comment>
<dbReference type="PANTHER" id="PTHR21212:SF0">
    <property type="entry name" value="SEIPIN"/>
    <property type="match status" value="1"/>
</dbReference>
<keyword evidence="6 7" id="KW-0472">Membrane</keyword>
<evidence type="ECO:0008006" key="10">
    <source>
        <dbReference type="Google" id="ProtNLM"/>
    </source>
</evidence>
<keyword evidence="5" id="KW-0443">Lipid metabolism</keyword>
<evidence type="ECO:0000256" key="2">
    <source>
        <dbReference type="ARBA" id="ARBA00022692"/>
    </source>
</evidence>
<protein>
    <recommendedName>
        <fullName evidence="10">Seipin</fullName>
    </recommendedName>
</protein>
<keyword evidence="2 7" id="KW-0812">Transmembrane</keyword>
<organism evidence="8 9">
    <name type="scientific">Coemansia brasiliensis</name>
    <dbReference type="NCBI Taxonomy" id="2650707"/>
    <lineage>
        <taxon>Eukaryota</taxon>
        <taxon>Fungi</taxon>
        <taxon>Fungi incertae sedis</taxon>
        <taxon>Zoopagomycota</taxon>
        <taxon>Kickxellomycotina</taxon>
        <taxon>Kickxellomycetes</taxon>
        <taxon>Kickxellales</taxon>
        <taxon>Kickxellaceae</taxon>
        <taxon>Coemansia</taxon>
    </lineage>
</organism>
<evidence type="ECO:0000313" key="9">
    <source>
        <dbReference type="Proteomes" id="UP001139887"/>
    </source>
</evidence>
<dbReference type="Proteomes" id="UP001139887">
    <property type="component" value="Unassembled WGS sequence"/>
</dbReference>
<evidence type="ECO:0000256" key="5">
    <source>
        <dbReference type="ARBA" id="ARBA00023098"/>
    </source>
</evidence>
<accession>A0A9W8I8S3</accession>
<sequence length="256" mass="28580">MARFREKLSLSAILNRISLPSTLSARTGLSLAVRGLLIAAAIVIVILSSTTLYAIFYKLYVPQLLHQAPVYLQYPASSAENTTAVVNFVPASDYKFLSTSQAYSVSVDLDVPTSEANRQLGNFMVVLELQNRYGKVVHQSARPSILPYQSRAVQMLQTFVRAIPLALGVSRESTLLHVPLIDDVYDRHFSPITSARIVLTKPIQVYQAHITIRAQFSGLRYWMYYWKIPTALAFIVAGASWQLLLTAVAWSVLEPY</sequence>
<dbReference type="CDD" id="cd23995">
    <property type="entry name" value="Seipin_BSCL2_like"/>
    <property type="match status" value="1"/>
</dbReference>